<dbReference type="PANTHER" id="PTHR31589:SF231">
    <property type="entry name" value="OS01G0973100 PROTEIN"/>
    <property type="match status" value="1"/>
</dbReference>
<dbReference type="InterPro" id="IPR025521">
    <property type="entry name" value="Neprosin_propep"/>
</dbReference>
<evidence type="ECO:0000313" key="2">
    <source>
        <dbReference type="EMBL" id="TVU23429.1"/>
    </source>
</evidence>
<dbReference type="Gramene" id="TVU23429">
    <property type="protein sequence ID" value="TVU23429"/>
    <property type="gene ID" value="EJB05_25795"/>
</dbReference>
<feature type="domain" description="Neprosin PEP catalytic" evidence="1">
    <location>
        <begin position="143"/>
        <end position="395"/>
    </location>
</feature>
<dbReference type="OrthoDB" id="635613at2759"/>
<dbReference type="EMBL" id="RWGY01000013">
    <property type="protein sequence ID" value="TVU23429.1"/>
    <property type="molecule type" value="Genomic_DNA"/>
</dbReference>
<accession>A0A5J9UI11</accession>
<feature type="non-terminal residue" evidence="2">
    <location>
        <position position="1"/>
    </location>
</feature>
<comment type="caution">
    <text evidence="2">The sequence shown here is derived from an EMBL/GenBank/DDBJ whole genome shotgun (WGS) entry which is preliminary data.</text>
</comment>
<dbReference type="Pfam" id="PF03080">
    <property type="entry name" value="Neprosin"/>
    <property type="match status" value="1"/>
</dbReference>
<name>A0A5J9UI11_9POAL</name>
<sequence>MDKINRLYYYTYLSVSANGDIIDCVHISKQPAFDHPLLKNHTIQLLQCPYRTITQALNCAPSLVTFQMRPSYHPGGLYDGSNISTHPITQIWHQKGKCPENTIPIRRTKEEDVLRASSIKRYGKKRPRSGIPTVASIIDDPDARATIGHQHAAASASGDKYYGTKATINLWQPTLESTSDFSLAQLWIIGGSYQGNDLNTIEAGWHVFPELYQDSNTRLFIYWTRTAYDHTGCYNLICQGFIQTNNQIAIGGSISPVSLYSGSQYDIDFLIWKDPKDGNWWLQVGSDLLGYWPSAIFTYLADSASNVQWGGEVFSPDASQTSTQMGSGHFPEEGFSKASYIKNIQVIDSSNNLKYPNGVTLLAERPSCHNVQNGASSDWGTYIFFGGPGKGPNCP</sequence>
<dbReference type="Gene3D" id="3.90.1320.10">
    <property type="entry name" value="Outer-capsid protein sigma 3, large lobe"/>
    <property type="match status" value="1"/>
</dbReference>
<keyword evidence="3" id="KW-1185">Reference proteome</keyword>
<dbReference type="PROSITE" id="PS52045">
    <property type="entry name" value="NEPROSIN_PEP_CD"/>
    <property type="match status" value="1"/>
</dbReference>
<dbReference type="PANTHER" id="PTHR31589">
    <property type="entry name" value="PROTEIN, PUTATIVE (DUF239)-RELATED-RELATED"/>
    <property type="match status" value="1"/>
</dbReference>
<dbReference type="Proteomes" id="UP000324897">
    <property type="component" value="Chromosome 2"/>
</dbReference>
<evidence type="ECO:0000259" key="1">
    <source>
        <dbReference type="PROSITE" id="PS52045"/>
    </source>
</evidence>
<dbReference type="AlphaFoldDB" id="A0A5J9UI11"/>
<gene>
    <name evidence="2" type="ORF">EJB05_25795</name>
</gene>
<evidence type="ECO:0000313" key="3">
    <source>
        <dbReference type="Proteomes" id="UP000324897"/>
    </source>
</evidence>
<organism evidence="2 3">
    <name type="scientific">Eragrostis curvula</name>
    <name type="common">weeping love grass</name>
    <dbReference type="NCBI Taxonomy" id="38414"/>
    <lineage>
        <taxon>Eukaryota</taxon>
        <taxon>Viridiplantae</taxon>
        <taxon>Streptophyta</taxon>
        <taxon>Embryophyta</taxon>
        <taxon>Tracheophyta</taxon>
        <taxon>Spermatophyta</taxon>
        <taxon>Magnoliopsida</taxon>
        <taxon>Liliopsida</taxon>
        <taxon>Poales</taxon>
        <taxon>Poaceae</taxon>
        <taxon>PACMAD clade</taxon>
        <taxon>Chloridoideae</taxon>
        <taxon>Eragrostideae</taxon>
        <taxon>Eragrostidinae</taxon>
        <taxon>Eragrostis</taxon>
    </lineage>
</organism>
<proteinExistence type="predicted"/>
<dbReference type="Pfam" id="PF14365">
    <property type="entry name" value="Neprosin_AP"/>
    <property type="match status" value="2"/>
</dbReference>
<protein>
    <recommendedName>
        <fullName evidence="1">Neprosin PEP catalytic domain-containing protein</fullName>
    </recommendedName>
</protein>
<reference evidence="2 3" key="1">
    <citation type="journal article" date="2019" name="Sci. Rep.">
        <title>A high-quality genome of Eragrostis curvula grass provides insights into Poaceae evolution and supports new strategies to enhance forage quality.</title>
        <authorList>
            <person name="Carballo J."/>
            <person name="Santos B.A.C.M."/>
            <person name="Zappacosta D."/>
            <person name="Garbus I."/>
            <person name="Selva J.P."/>
            <person name="Gallo C.A."/>
            <person name="Diaz A."/>
            <person name="Albertini E."/>
            <person name="Caccamo M."/>
            <person name="Echenique V."/>
        </authorList>
    </citation>
    <scope>NUCLEOTIDE SEQUENCE [LARGE SCALE GENOMIC DNA]</scope>
    <source>
        <strain evidence="3">cv. Victoria</strain>
        <tissue evidence="2">Leaf</tissue>
    </source>
</reference>
<dbReference type="InterPro" id="IPR004314">
    <property type="entry name" value="Neprosin"/>
</dbReference>
<feature type="non-terminal residue" evidence="2">
    <location>
        <position position="395"/>
    </location>
</feature>
<dbReference type="InterPro" id="IPR053168">
    <property type="entry name" value="Glutamic_endopeptidase"/>
</dbReference>